<feature type="domain" description="C-type lectin" evidence="2">
    <location>
        <begin position="98"/>
        <end position="218"/>
    </location>
</feature>
<dbReference type="InterPro" id="IPR001304">
    <property type="entry name" value="C-type_lectin-like"/>
</dbReference>
<protein>
    <recommendedName>
        <fullName evidence="2">C-type lectin domain-containing protein</fullName>
    </recommendedName>
</protein>
<dbReference type="InterPro" id="IPR016187">
    <property type="entry name" value="CTDL_fold"/>
</dbReference>
<organism evidence="3 4">
    <name type="scientific">Necator americanus</name>
    <name type="common">Human hookworm</name>
    <dbReference type="NCBI Taxonomy" id="51031"/>
    <lineage>
        <taxon>Eukaryota</taxon>
        <taxon>Metazoa</taxon>
        <taxon>Ecdysozoa</taxon>
        <taxon>Nematoda</taxon>
        <taxon>Chromadorea</taxon>
        <taxon>Rhabditida</taxon>
        <taxon>Rhabditina</taxon>
        <taxon>Rhabditomorpha</taxon>
        <taxon>Strongyloidea</taxon>
        <taxon>Ancylostomatidae</taxon>
        <taxon>Bunostominae</taxon>
        <taxon>Necator</taxon>
    </lineage>
</organism>
<dbReference type="CDD" id="cd00037">
    <property type="entry name" value="CLECT"/>
    <property type="match status" value="1"/>
</dbReference>
<sequence length="230" mass="26219">MMALCVMWFIAFVGWKQGSCELLGNDDTSQYTFERKANVNKRDAQSDATCEAILEKIRLDGLSTATEHDFQTSSTSIAAAQLQTTPAAEADGWVYYKATNMCYKIFLNTRAFDVAEKHCNSYDGHLASIHSLDQNQFLLALTQDTFFWIGLKLEGTCDSFSGQKYWLDGSALDFENWTQIYAFSCDWKGAFIIRSSDDFEAGRWMGRVDTYEFPFMCQTKNILYCPEHVN</sequence>
<keyword evidence="4" id="KW-1185">Reference proteome</keyword>
<reference evidence="3 4" key="1">
    <citation type="submission" date="2023-08" db="EMBL/GenBank/DDBJ databases">
        <title>A Necator americanus chromosomal reference genome.</title>
        <authorList>
            <person name="Ilik V."/>
            <person name="Petrzelkova K.J."/>
            <person name="Pardy F."/>
            <person name="Fuh T."/>
            <person name="Niatou-Singa F.S."/>
            <person name="Gouil Q."/>
            <person name="Baker L."/>
            <person name="Ritchie M.E."/>
            <person name="Jex A.R."/>
            <person name="Gazzola D."/>
            <person name="Li H."/>
            <person name="Toshio Fujiwara R."/>
            <person name="Zhan B."/>
            <person name="Aroian R.V."/>
            <person name="Pafco B."/>
            <person name="Schwarz E.M."/>
        </authorList>
    </citation>
    <scope>NUCLEOTIDE SEQUENCE [LARGE SCALE GENOMIC DNA]</scope>
    <source>
        <strain evidence="3 4">Aroian</strain>
        <tissue evidence="3">Whole animal</tissue>
    </source>
</reference>
<dbReference type="PROSITE" id="PS50041">
    <property type="entry name" value="C_TYPE_LECTIN_2"/>
    <property type="match status" value="1"/>
</dbReference>
<dbReference type="InterPro" id="IPR050111">
    <property type="entry name" value="C-type_lectin/snaclec_domain"/>
</dbReference>
<dbReference type="Gene3D" id="3.10.100.10">
    <property type="entry name" value="Mannose-Binding Protein A, subunit A"/>
    <property type="match status" value="1"/>
</dbReference>
<dbReference type="SMART" id="SM00034">
    <property type="entry name" value="CLECT"/>
    <property type="match status" value="1"/>
</dbReference>
<comment type="caution">
    <text evidence="3">The sequence shown here is derived from an EMBL/GenBank/DDBJ whole genome shotgun (WGS) entry which is preliminary data.</text>
</comment>
<dbReference type="InterPro" id="IPR016186">
    <property type="entry name" value="C-type_lectin-like/link_sf"/>
</dbReference>
<evidence type="ECO:0000313" key="3">
    <source>
        <dbReference type="EMBL" id="KAK6739945.1"/>
    </source>
</evidence>
<feature type="signal peptide" evidence="1">
    <location>
        <begin position="1"/>
        <end position="20"/>
    </location>
</feature>
<accession>A0ABR1CPG1</accession>
<dbReference type="EMBL" id="JAVFWL010000003">
    <property type="protein sequence ID" value="KAK6739945.1"/>
    <property type="molecule type" value="Genomic_DNA"/>
</dbReference>
<dbReference type="SUPFAM" id="SSF56436">
    <property type="entry name" value="C-type lectin-like"/>
    <property type="match status" value="1"/>
</dbReference>
<feature type="chain" id="PRO_5047010538" description="C-type lectin domain-containing protein" evidence="1">
    <location>
        <begin position="21"/>
        <end position="230"/>
    </location>
</feature>
<dbReference type="Proteomes" id="UP001303046">
    <property type="component" value="Unassembled WGS sequence"/>
</dbReference>
<evidence type="ECO:0000256" key="1">
    <source>
        <dbReference type="SAM" id="SignalP"/>
    </source>
</evidence>
<evidence type="ECO:0000313" key="4">
    <source>
        <dbReference type="Proteomes" id="UP001303046"/>
    </source>
</evidence>
<name>A0ABR1CPG1_NECAM</name>
<evidence type="ECO:0000259" key="2">
    <source>
        <dbReference type="PROSITE" id="PS50041"/>
    </source>
</evidence>
<gene>
    <name evidence="3" type="primary">Necator_chrIII.g9199</name>
    <name evidence="3" type="ORF">RB195_008434</name>
</gene>
<keyword evidence="1" id="KW-0732">Signal</keyword>
<dbReference type="PANTHER" id="PTHR22803">
    <property type="entry name" value="MANNOSE, PHOSPHOLIPASE, LECTIN RECEPTOR RELATED"/>
    <property type="match status" value="1"/>
</dbReference>
<proteinExistence type="predicted"/>
<dbReference type="Pfam" id="PF00059">
    <property type="entry name" value="Lectin_C"/>
    <property type="match status" value="1"/>
</dbReference>